<dbReference type="Gene3D" id="3.20.20.150">
    <property type="entry name" value="Divalent-metal-dependent TIM barrel enzymes"/>
    <property type="match status" value="1"/>
</dbReference>
<keyword evidence="9 12" id="KW-0413">Isomerase</keyword>
<feature type="domain" description="Xylose isomerase-like TIM barrel" evidence="15">
    <location>
        <begin position="116"/>
        <end position="279"/>
    </location>
</feature>
<dbReference type="PANTHER" id="PTHR48408">
    <property type="match status" value="1"/>
</dbReference>
<evidence type="ECO:0000256" key="7">
    <source>
        <dbReference type="ARBA" id="ARBA00022629"/>
    </source>
</evidence>
<feature type="active site" evidence="12">
    <location>
        <position position="102"/>
    </location>
</feature>
<dbReference type="EMBL" id="JAUSUQ010000004">
    <property type="protein sequence ID" value="MDQ0338603.1"/>
    <property type="molecule type" value="Genomic_DNA"/>
</dbReference>
<dbReference type="NCBIfam" id="TIGR02630">
    <property type="entry name" value="xylose_isom_A"/>
    <property type="match status" value="1"/>
</dbReference>
<dbReference type="GO" id="GO:0009045">
    <property type="term" value="F:xylose isomerase activity"/>
    <property type="evidence" value="ECO:0007669"/>
    <property type="project" value="UniProtKB-EC"/>
</dbReference>
<feature type="binding site" evidence="12">
    <location>
        <position position="305"/>
    </location>
    <ligand>
        <name>Mg(2+)</name>
        <dbReference type="ChEBI" id="CHEBI:18420"/>
        <label>2</label>
    </ligand>
</feature>
<dbReference type="NCBIfam" id="NF003998">
    <property type="entry name" value="PRK05474.1"/>
    <property type="match status" value="1"/>
</dbReference>
<evidence type="ECO:0000256" key="10">
    <source>
        <dbReference type="ARBA" id="ARBA00023277"/>
    </source>
</evidence>
<dbReference type="SUPFAM" id="SSF51658">
    <property type="entry name" value="Xylose isomerase-like"/>
    <property type="match status" value="1"/>
</dbReference>
<dbReference type="PROSITE" id="PS51415">
    <property type="entry name" value="XYLOSE_ISOMERASE"/>
    <property type="match status" value="1"/>
</dbReference>
<dbReference type="InterPro" id="IPR036237">
    <property type="entry name" value="Xyl_isomerase-like_sf"/>
</dbReference>
<comment type="subunit">
    <text evidence="3 12 14">Homotetramer.</text>
</comment>
<comment type="similarity">
    <text evidence="2 12 13">Belongs to the xylose isomerase family.</text>
</comment>
<keyword evidence="17" id="KW-1185">Reference proteome</keyword>
<evidence type="ECO:0000313" key="17">
    <source>
        <dbReference type="Proteomes" id="UP001232445"/>
    </source>
</evidence>
<feature type="binding site" evidence="12">
    <location>
        <position position="294"/>
    </location>
    <ligand>
        <name>Mg(2+)</name>
        <dbReference type="ChEBI" id="CHEBI:18420"/>
        <label>1</label>
    </ligand>
</feature>
<keyword evidence="8 12" id="KW-0479">Metal-binding</keyword>
<dbReference type="EC" id="5.3.1.5" evidence="4 12"/>
<comment type="catalytic activity">
    <reaction evidence="11 12 13">
        <text>alpha-D-xylose = alpha-D-xylulofuranose</text>
        <dbReference type="Rhea" id="RHEA:22816"/>
        <dbReference type="ChEBI" id="CHEBI:28518"/>
        <dbReference type="ChEBI" id="CHEBI:188998"/>
        <dbReference type="EC" id="5.3.1.5"/>
    </reaction>
</comment>
<feature type="binding site" evidence="12">
    <location>
        <position position="269"/>
    </location>
    <ligand>
        <name>Mg(2+)</name>
        <dbReference type="ChEBI" id="CHEBI:18420"/>
        <label>2</label>
    </ligand>
</feature>
<evidence type="ECO:0000259" key="15">
    <source>
        <dbReference type="Pfam" id="PF01261"/>
    </source>
</evidence>
<keyword evidence="6 12" id="KW-0963">Cytoplasm</keyword>
<evidence type="ECO:0000256" key="6">
    <source>
        <dbReference type="ARBA" id="ARBA00022490"/>
    </source>
</evidence>
<evidence type="ECO:0000256" key="2">
    <source>
        <dbReference type="ARBA" id="ARBA00005765"/>
    </source>
</evidence>
<name>A0ABU0CQB7_9BACI</name>
<keyword evidence="10 12" id="KW-0119">Carbohydrate metabolism</keyword>
<protein>
    <recommendedName>
        <fullName evidence="5 12">Xylose isomerase</fullName>
        <ecNumber evidence="4 12">5.3.1.5</ecNumber>
    </recommendedName>
</protein>
<dbReference type="RefSeq" id="WP_307337212.1">
    <property type="nucleotide sequence ID" value="NZ_JAUSUQ010000004.1"/>
</dbReference>
<dbReference type="Pfam" id="PF01261">
    <property type="entry name" value="AP_endonuc_2"/>
    <property type="match status" value="1"/>
</dbReference>
<feature type="binding site" evidence="12">
    <location>
        <position position="230"/>
    </location>
    <ligand>
        <name>Mg(2+)</name>
        <dbReference type="ChEBI" id="CHEBI:18420"/>
        <label>1</label>
    </ligand>
</feature>
<evidence type="ECO:0000256" key="5">
    <source>
        <dbReference type="ARBA" id="ARBA00018232"/>
    </source>
</evidence>
<organism evidence="16 17">
    <name type="scientific">Caldalkalibacillus uzonensis</name>
    <dbReference type="NCBI Taxonomy" id="353224"/>
    <lineage>
        <taxon>Bacteria</taxon>
        <taxon>Bacillati</taxon>
        <taxon>Bacillota</taxon>
        <taxon>Bacilli</taxon>
        <taxon>Bacillales</taxon>
        <taxon>Bacillaceae</taxon>
        <taxon>Caldalkalibacillus</taxon>
    </lineage>
</organism>
<comment type="caution">
    <text evidence="16">The sequence shown here is derived from an EMBL/GenBank/DDBJ whole genome shotgun (WGS) entry which is preliminary data.</text>
</comment>
<accession>A0ABU0CQB7</accession>
<gene>
    <name evidence="12" type="primary">xylA</name>
    <name evidence="16" type="ORF">J2S00_001389</name>
</gene>
<dbReference type="PANTHER" id="PTHR48408:SF1">
    <property type="entry name" value="XYLOSE ISOMERASE"/>
    <property type="match status" value="1"/>
</dbReference>
<proteinExistence type="inferred from homology"/>
<dbReference type="HAMAP" id="MF_00455">
    <property type="entry name" value="Xylose_isom_A"/>
    <property type="match status" value="1"/>
</dbReference>
<dbReference type="InterPro" id="IPR001998">
    <property type="entry name" value="Xylose_isomerase"/>
</dbReference>
<evidence type="ECO:0000256" key="4">
    <source>
        <dbReference type="ARBA" id="ARBA00011958"/>
    </source>
</evidence>
<evidence type="ECO:0000256" key="14">
    <source>
        <dbReference type="RuleBase" id="RU000610"/>
    </source>
</evidence>
<evidence type="ECO:0000256" key="1">
    <source>
        <dbReference type="ARBA" id="ARBA00004496"/>
    </source>
</evidence>
<reference evidence="16 17" key="1">
    <citation type="submission" date="2023-07" db="EMBL/GenBank/DDBJ databases">
        <title>Genomic Encyclopedia of Type Strains, Phase IV (KMG-IV): sequencing the most valuable type-strain genomes for metagenomic binning, comparative biology and taxonomic classification.</title>
        <authorList>
            <person name="Goeker M."/>
        </authorList>
    </citation>
    <scope>NUCLEOTIDE SEQUENCE [LARGE SCALE GENOMIC DNA]</scope>
    <source>
        <strain evidence="16 17">DSM 17740</strain>
    </source>
</reference>
<evidence type="ECO:0000256" key="8">
    <source>
        <dbReference type="ARBA" id="ARBA00022723"/>
    </source>
</evidence>
<keyword evidence="7 12" id="KW-0859">Xylose metabolism</keyword>
<keyword evidence="12" id="KW-0460">Magnesium</keyword>
<feature type="active site" evidence="12">
    <location>
        <position position="99"/>
    </location>
</feature>
<evidence type="ECO:0000256" key="9">
    <source>
        <dbReference type="ARBA" id="ARBA00023235"/>
    </source>
</evidence>
<evidence type="ECO:0000256" key="13">
    <source>
        <dbReference type="RuleBase" id="RU000609"/>
    </source>
</evidence>
<evidence type="ECO:0000256" key="3">
    <source>
        <dbReference type="ARBA" id="ARBA00011881"/>
    </source>
</evidence>
<evidence type="ECO:0000256" key="11">
    <source>
        <dbReference type="ARBA" id="ARBA00033659"/>
    </source>
</evidence>
<comment type="subcellular location">
    <subcellularLocation>
        <location evidence="1 12 14">Cytoplasm</location>
    </subcellularLocation>
</comment>
<sequence length="437" mass="49774">MAYFEHIKPITYEGRDSNNLLAFKHYNPTEMVAGKTMEEHLRFAVAYWHTFTGSGADPFGEPNMIRPWDQYTGMDLAKARVEAAFEFFEKLNVPYFCFHDRDIAPEGDNLRETYKNLDEIVAMIKEYMKTSKVKLLWNTANLFTHPRYVHGAATSCHADVFAYAAAQVKKGLEIAVELGAENYVFWGGREGYETLLNTDMKLELDNLARFLQMAVDYTKEIGFKGQLLIEPKPKEPTKHQYDFDAATTIAFLQSYGLKEHFKLNIEANHATLAGHTFEHELRVASIHGMLGSIDANQGDLLLGWDTDEFPTDLYSVTLAMYEILKAGGFTTGGINFDAKVRRGSFEPEDLFYAHIAGMDTYARGLKVAAKLIEDRVLDRFIEERYSSFKSGIGLEIVSGKANFHTLEQHALQNPVIRNQSGKQERIKALLNEYIFRY</sequence>
<feature type="binding site" evidence="12">
    <location>
        <position position="307"/>
    </location>
    <ligand>
        <name>Mg(2+)</name>
        <dbReference type="ChEBI" id="CHEBI:18420"/>
        <label>2</label>
    </ligand>
</feature>
<dbReference type="Proteomes" id="UP001232445">
    <property type="component" value="Unassembled WGS sequence"/>
</dbReference>
<feature type="binding site" evidence="12">
    <location>
        <position position="266"/>
    </location>
    <ligand>
        <name>Mg(2+)</name>
        <dbReference type="ChEBI" id="CHEBI:18420"/>
        <label>1</label>
    </ligand>
</feature>
<dbReference type="InterPro" id="IPR013452">
    <property type="entry name" value="Xylose_isom_bac"/>
</dbReference>
<evidence type="ECO:0000313" key="16">
    <source>
        <dbReference type="EMBL" id="MDQ0338603.1"/>
    </source>
</evidence>
<dbReference type="InterPro" id="IPR013022">
    <property type="entry name" value="Xyl_isomerase-like_TIM-brl"/>
</dbReference>
<feature type="binding site" evidence="12">
    <location>
        <position position="337"/>
    </location>
    <ligand>
        <name>Mg(2+)</name>
        <dbReference type="ChEBI" id="CHEBI:18420"/>
        <label>1</label>
    </ligand>
</feature>
<comment type="cofactor">
    <cofactor evidence="12">
        <name>Mg(2+)</name>
        <dbReference type="ChEBI" id="CHEBI:18420"/>
    </cofactor>
    <text evidence="12">Binds 2 magnesium ions per subunit.</text>
</comment>
<evidence type="ECO:0000256" key="12">
    <source>
        <dbReference type="HAMAP-Rule" id="MF_00455"/>
    </source>
</evidence>
<feature type="binding site" evidence="12">
    <location>
        <position position="266"/>
    </location>
    <ligand>
        <name>Mg(2+)</name>
        <dbReference type="ChEBI" id="CHEBI:18420"/>
        <label>2</label>
    </ligand>
</feature>
<dbReference type="PRINTS" id="PR00688">
    <property type="entry name" value="XYLOSISMRASE"/>
</dbReference>